<dbReference type="EC" id="2.7.11.1" evidence="1"/>
<feature type="compositionally biased region" description="Low complexity" evidence="11">
    <location>
        <begin position="120"/>
        <end position="130"/>
    </location>
</feature>
<feature type="compositionally biased region" description="Low complexity" evidence="11">
    <location>
        <begin position="81"/>
        <end position="95"/>
    </location>
</feature>
<dbReference type="SMART" id="SM00220">
    <property type="entry name" value="S_TKc"/>
    <property type="match status" value="1"/>
</dbReference>
<dbReference type="GO" id="GO:0005829">
    <property type="term" value="C:cytosol"/>
    <property type="evidence" value="ECO:0007669"/>
    <property type="project" value="TreeGrafter"/>
</dbReference>
<comment type="catalytic activity">
    <reaction evidence="8">
        <text>L-seryl-[protein] + ATP = O-phospho-L-seryl-[protein] + ADP + H(+)</text>
        <dbReference type="Rhea" id="RHEA:17989"/>
        <dbReference type="Rhea" id="RHEA-COMP:9863"/>
        <dbReference type="Rhea" id="RHEA-COMP:11604"/>
        <dbReference type="ChEBI" id="CHEBI:15378"/>
        <dbReference type="ChEBI" id="CHEBI:29999"/>
        <dbReference type="ChEBI" id="CHEBI:30616"/>
        <dbReference type="ChEBI" id="CHEBI:83421"/>
        <dbReference type="ChEBI" id="CHEBI:456216"/>
        <dbReference type="EC" id="2.7.11.1"/>
    </reaction>
</comment>
<dbReference type="InterPro" id="IPR008271">
    <property type="entry name" value="Ser/Thr_kinase_AS"/>
</dbReference>
<evidence type="ECO:0000256" key="5">
    <source>
        <dbReference type="ARBA" id="ARBA00022777"/>
    </source>
</evidence>
<comment type="catalytic activity">
    <reaction evidence="7">
        <text>L-threonyl-[protein] + ATP = O-phospho-L-threonyl-[protein] + ADP + H(+)</text>
        <dbReference type="Rhea" id="RHEA:46608"/>
        <dbReference type="Rhea" id="RHEA-COMP:11060"/>
        <dbReference type="Rhea" id="RHEA-COMP:11605"/>
        <dbReference type="ChEBI" id="CHEBI:15378"/>
        <dbReference type="ChEBI" id="CHEBI:30013"/>
        <dbReference type="ChEBI" id="CHEBI:30616"/>
        <dbReference type="ChEBI" id="CHEBI:61977"/>
        <dbReference type="ChEBI" id="CHEBI:456216"/>
        <dbReference type="EC" id="2.7.11.1"/>
    </reaction>
</comment>
<keyword evidence="2 13" id="KW-0723">Serine/threonine-protein kinase</keyword>
<dbReference type="InterPro" id="IPR017441">
    <property type="entry name" value="Protein_kinase_ATP_BS"/>
</dbReference>
<dbReference type="GO" id="GO:0005524">
    <property type="term" value="F:ATP binding"/>
    <property type="evidence" value="ECO:0007669"/>
    <property type="project" value="UniProtKB-UniRule"/>
</dbReference>
<dbReference type="PROSITE" id="PS00107">
    <property type="entry name" value="PROTEIN_KINASE_ATP"/>
    <property type="match status" value="1"/>
</dbReference>
<feature type="compositionally biased region" description="Polar residues" evidence="11">
    <location>
        <begin position="109"/>
        <end position="118"/>
    </location>
</feature>
<evidence type="ECO:0000256" key="10">
    <source>
        <dbReference type="PROSITE-ProRule" id="PRU10141"/>
    </source>
</evidence>
<dbReference type="SUPFAM" id="SSF56112">
    <property type="entry name" value="Protein kinase-like (PK-like)"/>
    <property type="match status" value="1"/>
</dbReference>
<dbReference type="Gene3D" id="1.10.510.10">
    <property type="entry name" value="Transferase(Phosphotransferase) domain 1"/>
    <property type="match status" value="1"/>
</dbReference>
<feature type="non-terminal residue" evidence="13">
    <location>
        <position position="549"/>
    </location>
</feature>
<evidence type="ECO:0000313" key="14">
    <source>
        <dbReference type="Proteomes" id="UP000274822"/>
    </source>
</evidence>
<dbReference type="PROSITE" id="PS00108">
    <property type="entry name" value="PROTEIN_KINASE_ST"/>
    <property type="match status" value="1"/>
</dbReference>
<keyword evidence="5 13" id="KW-0418">Kinase</keyword>
<reference evidence="13 14" key="1">
    <citation type="journal article" date="2018" name="New Phytol.">
        <title>Phylogenomics of Endogonaceae and evolution of mycorrhizas within Mucoromycota.</title>
        <authorList>
            <person name="Chang Y."/>
            <person name="Desiro A."/>
            <person name="Na H."/>
            <person name="Sandor L."/>
            <person name="Lipzen A."/>
            <person name="Clum A."/>
            <person name="Barry K."/>
            <person name="Grigoriev I.V."/>
            <person name="Martin F.M."/>
            <person name="Stajich J.E."/>
            <person name="Smith M.E."/>
            <person name="Bonito G."/>
            <person name="Spatafora J.W."/>
        </authorList>
    </citation>
    <scope>NUCLEOTIDE SEQUENCE [LARGE SCALE GENOMIC DNA]</scope>
    <source>
        <strain evidence="13 14">AD002</strain>
    </source>
</reference>
<dbReference type="GO" id="GO:0030003">
    <property type="term" value="P:intracellular monoatomic cation homeostasis"/>
    <property type="evidence" value="ECO:0007669"/>
    <property type="project" value="TreeGrafter"/>
</dbReference>
<feature type="compositionally biased region" description="Polar residues" evidence="11">
    <location>
        <begin position="141"/>
        <end position="177"/>
    </location>
</feature>
<keyword evidence="14" id="KW-1185">Reference proteome</keyword>
<evidence type="ECO:0000259" key="12">
    <source>
        <dbReference type="PROSITE" id="PS50011"/>
    </source>
</evidence>
<dbReference type="InterPro" id="IPR011009">
    <property type="entry name" value="Kinase-like_dom_sf"/>
</dbReference>
<feature type="domain" description="Protein kinase" evidence="12">
    <location>
        <begin position="274"/>
        <end position="549"/>
    </location>
</feature>
<dbReference type="GO" id="GO:0004674">
    <property type="term" value="F:protein serine/threonine kinase activity"/>
    <property type="evidence" value="ECO:0007669"/>
    <property type="project" value="UniProtKB-KW"/>
</dbReference>
<feature type="compositionally biased region" description="Low complexity" evidence="11">
    <location>
        <begin position="244"/>
        <end position="257"/>
    </location>
</feature>
<name>A0A433Q312_9FUNG</name>
<evidence type="ECO:0000256" key="9">
    <source>
        <dbReference type="ARBA" id="ARBA00078109"/>
    </source>
</evidence>
<comment type="caution">
    <text evidence="13">The sequence shown here is derived from an EMBL/GenBank/DDBJ whole genome shotgun (WGS) entry which is preliminary data.</text>
</comment>
<dbReference type="FunFam" id="1.10.510.10:FF:000183">
    <property type="entry name" value="Serine/threonine-protein kinase hal4"/>
    <property type="match status" value="1"/>
</dbReference>
<evidence type="ECO:0000313" key="13">
    <source>
        <dbReference type="EMBL" id="RUS24180.1"/>
    </source>
</evidence>
<feature type="region of interest" description="Disordered" evidence="11">
    <location>
        <begin position="1"/>
        <end position="184"/>
    </location>
</feature>
<sequence>MDVPSTEKPNSNSEPKELVQDLNRTPNMPPKPAVEPSAPLPKEKAAHRNGSLLHRVFHPNSDKAPKKHNSFSGTAHLDRASSGSSSSDSDPDSSSQTQRPARRSDELCQGSTAPNTDADSLASRSFSRHSSGSDEFAPRSPNLNGFLSSQLLAPPVDNSSTHSKANSVLANKGSRPSSPIPQFRFETFDDSTHVHYLDLHATSKLKSHQIMNIFGQGKHHIHLPHLFGDKEKEKEEKRGKKENASANAISAATNPASHPLRRSNSDASLTEKYGKVQETIGKGAFGVVRVAHKVDPNVPVTGERLYAVKEFRKRSHETSKTYIKRLTSEFCISSTLSHTNIIQTLDLLPTSDNASTYCEVMQYCAGGDLYGLISSSGGGLDPLEVSCFFKQMVNGVEYLHRMGVAHRDLKPENLLLTSDGCLKITDFGNSECFRMAWENEKAGVHASKGVCGSEPYIAPEEFGDKEFDPRLVDVWSIGIIYLAMLTGKYLWNVARPGKDAHFDEYVEARNKMRERENKVVDSTSSVLGSGIEVIEKLEPVCLPSLHMSP</sequence>
<keyword evidence="4 10" id="KW-0547">Nucleotide-binding</keyword>
<keyword evidence="6 10" id="KW-0067">ATP-binding</keyword>
<proteinExistence type="predicted"/>
<dbReference type="CDD" id="cd13994">
    <property type="entry name" value="STKc_HAL4_like"/>
    <property type="match status" value="1"/>
</dbReference>
<dbReference type="PANTHER" id="PTHR24343:SF558">
    <property type="entry name" value="PROTEIN KINASE DOMAIN-CONTAINING PROTEIN"/>
    <property type="match status" value="1"/>
</dbReference>
<dbReference type="PROSITE" id="PS50011">
    <property type="entry name" value="PROTEIN_KINASE_DOM"/>
    <property type="match status" value="1"/>
</dbReference>
<organism evidence="13 14">
    <name type="scientific">Jimgerdemannia flammicorona</name>
    <dbReference type="NCBI Taxonomy" id="994334"/>
    <lineage>
        <taxon>Eukaryota</taxon>
        <taxon>Fungi</taxon>
        <taxon>Fungi incertae sedis</taxon>
        <taxon>Mucoromycota</taxon>
        <taxon>Mucoromycotina</taxon>
        <taxon>Endogonomycetes</taxon>
        <taxon>Endogonales</taxon>
        <taxon>Endogonaceae</taxon>
        <taxon>Jimgerdemannia</taxon>
    </lineage>
</organism>
<dbReference type="AlphaFoldDB" id="A0A433Q312"/>
<keyword evidence="3" id="KW-0808">Transferase</keyword>
<dbReference type="Pfam" id="PF00069">
    <property type="entry name" value="Pkinase"/>
    <property type="match status" value="1"/>
</dbReference>
<protein>
    <recommendedName>
        <fullName evidence="1">non-specific serine/threonine protein kinase</fullName>
        <ecNumber evidence="1">2.7.11.1</ecNumber>
    </recommendedName>
    <alternativeName>
        <fullName evidence="9">Halotolerance protein 4</fullName>
    </alternativeName>
</protein>
<evidence type="ECO:0000256" key="6">
    <source>
        <dbReference type="ARBA" id="ARBA00022840"/>
    </source>
</evidence>
<dbReference type="PANTHER" id="PTHR24343">
    <property type="entry name" value="SERINE/THREONINE KINASE"/>
    <property type="match status" value="1"/>
</dbReference>
<feature type="region of interest" description="Disordered" evidence="11">
    <location>
        <begin position="231"/>
        <end position="266"/>
    </location>
</feature>
<evidence type="ECO:0000256" key="8">
    <source>
        <dbReference type="ARBA" id="ARBA00048679"/>
    </source>
</evidence>
<evidence type="ECO:0000256" key="3">
    <source>
        <dbReference type="ARBA" id="ARBA00022679"/>
    </source>
</evidence>
<evidence type="ECO:0000256" key="2">
    <source>
        <dbReference type="ARBA" id="ARBA00022527"/>
    </source>
</evidence>
<feature type="binding site" evidence="10">
    <location>
        <position position="309"/>
    </location>
    <ligand>
        <name>ATP</name>
        <dbReference type="ChEBI" id="CHEBI:30616"/>
    </ligand>
</feature>
<feature type="compositionally biased region" description="Basic and acidic residues" evidence="11">
    <location>
        <begin position="231"/>
        <end position="243"/>
    </location>
</feature>
<evidence type="ECO:0000256" key="1">
    <source>
        <dbReference type="ARBA" id="ARBA00012513"/>
    </source>
</evidence>
<dbReference type="InterPro" id="IPR000719">
    <property type="entry name" value="Prot_kinase_dom"/>
</dbReference>
<accession>A0A433Q312</accession>
<evidence type="ECO:0000256" key="4">
    <source>
        <dbReference type="ARBA" id="ARBA00022741"/>
    </source>
</evidence>
<evidence type="ECO:0000256" key="11">
    <source>
        <dbReference type="SAM" id="MobiDB-lite"/>
    </source>
</evidence>
<gene>
    <name evidence="13" type="ORF">BC938DRAFT_473992</name>
</gene>
<dbReference type="EMBL" id="RBNJ01016960">
    <property type="protein sequence ID" value="RUS24180.1"/>
    <property type="molecule type" value="Genomic_DNA"/>
</dbReference>
<dbReference type="Proteomes" id="UP000274822">
    <property type="component" value="Unassembled WGS sequence"/>
</dbReference>
<evidence type="ECO:0000256" key="7">
    <source>
        <dbReference type="ARBA" id="ARBA00047899"/>
    </source>
</evidence>